<evidence type="ECO:0000313" key="5">
    <source>
        <dbReference type="Proteomes" id="UP000571817"/>
    </source>
</evidence>
<gene>
    <name evidence="4" type="ORF">HNR15_001660</name>
</gene>
<dbReference type="AlphaFoldDB" id="A0A853DDJ7"/>
<feature type="region of interest" description="Disordered" evidence="3">
    <location>
        <begin position="214"/>
        <end position="272"/>
    </location>
</feature>
<dbReference type="Gene3D" id="3.40.50.1240">
    <property type="entry name" value="Phosphoglycerate mutase-like"/>
    <property type="match status" value="1"/>
</dbReference>
<protein>
    <submittedName>
        <fullName evidence="4">Putative phosphomutase (TIGR03848 family)</fullName>
    </submittedName>
</protein>
<feature type="active site" description="Tele-phosphohistidine intermediate" evidence="1">
    <location>
        <position position="9"/>
    </location>
</feature>
<organism evidence="4 5">
    <name type="scientific">Allobranchiibius huperziae</name>
    <dbReference type="NCBI Taxonomy" id="1874116"/>
    <lineage>
        <taxon>Bacteria</taxon>
        <taxon>Bacillati</taxon>
        <taxon>Actinomycetota</taxon>
        <taxon>Actinomycetes</taxon>
        <taxon>Micrococcales</taxon>
        <taxon>Dermacoccaceae</taxon>
        <taxon>Allobranchiibius</taxon>
    </lineage>
</organism>
<dbReference type="InterPro" id="IPR022492">
    <property type="entry name" value="Phosphomutase_MSMEG4193_put"/>
</dbReference>
<dbReference type="GO" id="GO:0005737">
    <property type="term" value="C:cytoplasm"/>
    <property type="evidence" value="ECO:0007669"/>
    <property type="project" value="TreeGrafter"/>
</dbReference>
<dbReference type="GO" id="GO:0016791">
    <property type="term" value="F:phosphatase activity"/>
    <property type="evidence" value="ECO:0007669"/>
    <property type="project" value="TreeGrafter"/>
</dbReference>
<feature type="binding site" evidence="2">
    <location>
        <begin position="8"/>
        <end position="15"/>
    </location>
    <ligand>
        <name>substrate</name>
    </ligand>
</feature>
<dbReference type="SUPFAM" id="SSF53254">
    <property type="entry name" value="Phosphoglycerate mutase-like"/>
    <property type="match status" value="1"/>
</dbReference>
<evidence type="ECO:0000256" key="3">
    <source>
        <dbReference type="SAM" id="MobiDB-lite"/>
    </source>
</evidence>
<feature type="binding site" evidence="2">
    <location>
        <begin position="84"/>
        <end position="87"/>
    </location>
    <ligand>
        <name>substrate</name>
    </ligand>
</feature>
<feature type="compositionally biased region" description="Low complexity" evidence="3">
    <location>
        <begin position="240"/>
        <end position="257"/>
    </location>
</feature>
<accession>A0A853DDJ7</accession>
<keyword evidence="5" id="KW-1185">Reference proteome</keyword>
<sequence length="272" mass="28518">MATLLLLRHGRSSANTAGVLAGWTPDVHLDDTGREQVKRLSEQLADLPLARIVSSPLERCQETAAAVAAPHAGLQVETDEDLGECKYGAWTGRKISELAKEPLWRTVQDHPAGAVFPPSEDFESESLAGMHARAVAAVRRLDAEIEAQHGNQAVWCAVSHGDVIKAILADALGLHLDQFQRIMTGPASLSVVRYTPNRPFVVRVNDQARDVADLMPTKQESSGDATPGGSTGVPVESDQDTATTGSDSAGGAAGHDTVATGSTGSSAVDVAD</sequence>
<dbReference type="EMBL" id="JACCFW010000001">
    <property type="protein sequence ID" value="NYJ74697.1"/>
    <property type="molecule type" value="Genomic_DNA"/>
</dbReference>
<evidence type="ECO:0000256" key="2">
    <source>
        <dbReference type="PIRSR" id="PIRSR613078-2"/>
    </source>
</evidence>
<dbReference type="PANTHER" id="PTHR48100:SF2">
    <property type="entry name" value="CONSERVED PROTEIN"/>
    <property type="match status" value="1"/>
</dbReference>
<dbReference type="Pfam" id="PF00300">
    <property type="entry name" value="His_Phos_1"/>
    <property type="match status" value="1"/>
</dbReference>
<dbReference type="SMART" id="SM00855">
    <property type="entry name" value="PGAM"/>
    <property type="match status" value="1"/>
</dbReference>
<dbReference type="RefSeq" id="WP_179480774.1">
    <property type="nucleotide sequence ID" value="NZ_JACCFW010000001.1"/>
</dbReference>
<dbReference type="InterPro" id="IPR050275">
    <property type="entry name" value="PGM_Phosphatase"/>
</dbReference>
<reference evidence="4 5" key="1">
    <citation type="submission" date="2020-07" db="EMBL/GenBank/DDBJ databases">
        <title>Sequencing the genomes of 1000 actinobacteria strains.</title>
        <authorList>
            <person name="Klenk H.-P."/>
        </authorList>
    </citation>
    <scope>NUCLEOTIDE SEQUENCE [LARGE SCALE GENOMIC DNA]</scope>
    <source>
        <strain evidence="4 5">DSM 29531</strain>
    </source>
</reference>
<dbReference type="PANTHER" id="PTHR48100">
    <property type="entry name" value="BROAD-SPECIFICITY PHOSPHATASE YOR283W-RELATED"/>
    <property type="match status" value="1"/>
</dbReference>
<dbReference type="InterPro" id="IPR029033">
    <property type="entry name" value="His_PPase_superfam"/>
</dbReference>
<name>A0A853DDJ7_9MICO</name>
<evidence type="ECO:0000256" key="1">
    <source>
        <dbReference type="PIRSR" id="PIRSR613078-1"/>
    </source>
</evidence>
<dbReference type="InterPro" id="IPR013078">
    <property type="entry name" value="His_Pase_superF_clade-1"/>
</dbReference>
<proteinExistence type="predicted"/>
<dbReference type="NCBIfam" id="TIGR03848">
    <property type="entry name" value="MSMEG_4193"/>
    <property type="match status" value="1"/>
</dbReference>
<evidence type="ECO:0000313" key="4">
    <source>
        <dbReference type="EMBL" id="NYJ74697.1"/>
    </source>
</evidence>
<dbReference type="CDD" id="cd07067">
    <property type="entry name" value="HP_PGM_like"/>
    <property type="match status" value="1"/>
</dbReference>
<dbReference type="Proteomes" id="UP000571817">
    <property type="component" value="Unassembled WGS sequence"/>
</dbReference>
<comment type="caution">
    <text evidence="4">The sequence shown here is derived from an EMBL/GenBank/DDBJ whole genome shotgun (WGS) entry which is preliminary data.</text>
</comment>
<feature type="binding site" evidence="2">
    <location>
        <position position="59"/>
    </location>
    <ligand>
        <name>substrate</name>
    </ligand>
</feature>
<feature type="active site" description="Proton donor/acceptor" evidence="1">
    <location>
        <position position="84"/>
    </location>
</feature>